<keyword evidence="5 11" id="KW-0472">Membrane</keyword>
<feature type="active site" description="Charge relay system; for autoendoproteolytic cleavage activity" evidence="11">
    <location>
        <position position="1487"/>
    </location>
</feature>
<keyword evidence="15" id="KW-1185">Reference proteome</keyword>
<keyword evidence="11" id="KW-0967">Endosome</keyword>
<dbReference type="SMART" id="SM00239">
    <property type="entry name" value="C2"/>
    <property type="match status" value="2"/>
</dbReference>
<name>A0A9P3HG88_9FUNG</name>
<keyword evidence="3 11" id="KW-0210">Decarboxylase</keyword>
<dbReference type="GO" id="GO:0016540">
    <property type="term" value="P:protein autoprocessing"/>
    <property type="evidence" value="ECO:0007669"/>
    <property type="project" value="UniProtKB-UniRule"/>
</dbReference>
<feature type="domain" description="C2" evidence="13">
    <location>
        <begin position="705"/>
        <end position="833"/>
    </location>
</feature>
<dbReference type="InterPro" id="IPR003817">
    <property type="entry name" value="PS_Dcarbxylase"/>
</dbReference>
<evidence type="ECO:0000256" key="5">
    <source>
        <dbReference type="ARBA" id="ARBA00023136"/>
    </source>
</evidence>
<evidence type="ECO:0000256" key="12">
    <source>
        <dbReference type="SAM" id="MobiDB-lite"/>
    </source>
</evidence>
<comment type="caution">
    <text evidence="14">The sequence shown here is derived from an EMBL/GenBank/DDBJ whole genome shotgun (WGS) entry which is preliminary data.</text>
</comment>
<dbReference type="NCBIfam" id="TIGR00163">
    <property type="entry name" value="PS_decarb"/>
    <property type="match status" value="1"/>
</dbReference>
<dbReference type="PRINTS" id="PR00360">
    <property type="entry name" value="C2DOMAIN"/>
</dbReference>
<organism evidence="14 15">
    <name type="scientific">Entomortierella parvispora</name>
    <dbReference type="NCBI Taxonomy" id="205924"/>
    <lineage>
        <taxon>Eukaryota</taxon>
        <taxon>Fungi</taxon>
        <taxon>Fungi incertae sedis</taxon>
        <taxon>Mucoromycota</taxon>
        <taxon>Mortierellomycotina</taxon>
        <taxon>Mortierellomycetes</taxon>
        <taxon>Mortierellales</taxon>
        <taxon>Mortierellaceae</taxon>
        <taxon>Entomortierella</taxon>
    </lineage>
</organism>
<evidence type="ECO:0000256" key="2">
    <source>
        <dbReference type="ARBA" id="ARBA00022516"/>
    </source>
</evidence>
<evidence type="ECO:0000256" key="11">
    <source>
        <dbReference type="HAMAP-Rule" id="MF_03209"/>
    </source>
</evidence>
<sequence length="1615" mass="182665">MPTPFPTPLPSCMALLPEYTGTSRMICVMASLPFVTHHHDFDFRVRGNIDPLLPRQRRFMNARITLENTLLLEEMLGLSESPHLQTSELLRRLLVATHQVQEADKQVMILGQRLHQLISRTRREMAARESFSAYLEGYCGVPGNFRDISESSEQSYLSDLIENERTKSISTKNMAMNLEARLMAVDVHSTKQDQISESRDPSRCPLGQEWMSIQDLRSTEQFGGVNHAWTGDQARRESTPTSGNVPLSLDIKWGDENSSWEQFQPALLRRRYERWLVLQEQRGHDYSGRMSSTTDWFDKNGVFSDTLQDVDSHSDIWQPLRLVTPAVNSRGDMEYFDMSTCVRDVWTPHQDQDLGLGQFDGMANLNRYCNFEEDRGQSIMIRLSCSRSWSITNPDVIFMRDEVARSDLENMYDLDFIIDELDPESTSDGLRYWTENHMVLPEVWGRLSPPQQRRLMVVLAKFLATVWDKFQILRLPHSNLHDPAPAFAMDLDTMEKISISETTAGNLVELEREFVQGIPDGMSVPYGTPQELDFETGDTEVDEQAETDSPGTLHPNDTCHITAHEGQDQREVVSMHQFDFSLDDLLIATEQQRGVGISAVTRWKASHCKELATHSEMDLESFPTSSNKLQSMARSSAYPLIHLFSLPDVFCPSELGGQDASKDKQDLAHTFVILLAEQNVEAAEFLTDEVQIKEQKLYHRWMAEWHGRFAPVPPRRKTTPPKLQPQRHEYDHRDDSAYPGKNSGDEIDASGSSDPYVKLSIGGNKFTTKVISKCLNPVWNESFDFVLESQTVPEKVGLMFWDKDWIGKDDFMGAVDLAFDETMLWADATPKHFDDPANEALEIKFGIIDTTLAPHSPTSRQDCQSIWSTLLSSRNRLGLGQRQVQGLDKNTTISLADIPLAVQDPAGNLRQDAFSSSPPPSAPSTPNGVNHLHGIVFLEVVSAANLPRMHNVTRTGFDMDPFVVVSFGKYIFRTKVIRHNLNPIWKAKLMFRVHHGEEAFKIRYSVHDWDKMSGNDHVGMAFMDINSLIQSSNSQGEAAELDADEMRSYNLNITIAPTVKVAVEESSLSIRAKFVPYTALRRRFWQGLAKGYQGEGQSGHYNKVLIQTMLESLGSTLSSQTVDSFFAPFNKDPEHDELTLDELIERLERQVKLDDRAPDQRQAPAVKKHWFKRRSQQNPLEPSGAVDDREEAEEAEEDSELYAHLTRNVVPSESSPPAQDILEPSEADFDPHTSEGEHVIRISTCPFCHDSSLGQKLETDVITHIAVCSGNDGFNMDKLILGNFVTEANAQRKWITKVVKSLGYGRYVAGRSNANIIVQDRATGAMTEEKMPTFIRLGIRLLYKSPANKIKVGKILADMSRKQGIKFDDPRSTRDIEPFIRFHGLEAQMLEVLEPVQNFANFNEFFYRKLKSDARTLASPGDDRIAVSVADCRMTCFQTISEATQYWIKGRQFTLSRLLADETLAKKYEGGSLAIFRLAPQDYHRYHIPVKGVLSEPHAIDGEYYTVNPMAIRSHLDVYGENKRVVSTIESNEFGTVAFVAIGAMMVGSIVLTTQGGQQVERMEEHGYFAFGGSTIVVLFEPKSIQFDEDLVRSSKEQIEMLVKVGMRIGVSTRV</sequence>
<feature type="compositionally biased region" description="Basic and acidic residues" evidence="12">
    <location>
        <begin position="726"/>
        <end position="736"/>
    </location>
</feature>
<comment type="pathway">
    <text evidence="11">Phospholipid metabolism; phosphatidylethanolamine biosynthesis; phosphatidylethanolamine from CDP-diacylglycerol: step 2/2.</text>
</comment>
<keyword evidence="11" id="KW-0333">Golgi apparatus</keyword>
<keyword evidence="9 11" id="KW-1208">Phospholipid metabolism</keyword>
<dbReference type="Pfam" id="PF00168">
    <property type="entry name" value="C2"/>
    <property type="match status" value="2"/>
</dbReference>
<dbReference type="PANTHER" id="PTHR10067:SF17">
    <property type="entry name" value="PHOSPHATIDYLSERINE DECARBOXYLASE PROENZYME 2"/>
    <property type="match status" value="1"/>
</dbReference>
<reference evidence="14" key="2">
    <citation type="journal article" date="2022" name="Microbiol. Resour. Announc.">
        <title>Whole-Genome Sequence of Entomortierella parvispora E1425, a Mucoromycotan Fungus Associated with Burkholderiaceae-Related Endosymbiotic Bacteria.</title>
        <authorList>
            <person name="Herlambang A."/>
            <person name="Guo Y."/>
            <person name="Takashima Y."/>
            <person name="Narisawa K."/>
            <person name="Ohta H."/>
            <person name="Nishizawa T."/>
        </authorList>
    </citation>
    <scope>NUCLEOTIDE SEQUENCE</scope>
    <source>
        <strain evidence="14">E1425</strain>
    </source>
</reference>
<evidence type="ECO:0000313" key="15">
    <source>
        <dbReference type="Proteomes" id="UP000827284"/>
    </source>
</evidence>
<keyword evidence="8 11" id="KW-0456">Lyase</keyword>
<keyword evidence="4 11" id="KW-0443">Lipid metabolism</keyword>
<feature type="active site" description="Schiff-base intermediate with substrate; via pyruvic acid; for decarboxylase activity" evidence="11">
    <location>
        <position position="1574"/>
    </location>
</feature>
<feature type="compositionally biased region" description="Basic residues" evidence="12">
    <location>
        <begin position="1166"/>
        <end position="1175"/>
    </location>
</feature>
<dbReference type="GO" id="GO:0004609">
    <property type="term" value="F:phosphatidylserine decarboxylase activity"/>
    <property type="evidence" value="ECO:0007669"/>
    <property type="project" value="UniProtKB-UniRule"/>
</dbReference>
<evidence type="ECO:0000313" key="14">
    <source>
        <dbReference type="EMBL" id="GJJ76011.1"/>
    </source>
</evidence>
<keyword evidence="7 11" id="KW-0594">Phospholipid biosynthesis</keyword>
<evidence type="ECO:0000256" key="7">
    <source>
        <dbReference type="ARBA" id="ARBA00023209"/>
    </source>
</evidence>
<dbReference type="OrthoDB" id="5973539at2759"/>
<accession>A0A9P3HG88</accession>
<dbReference type="HAMAP" id="MF_00663">
    <property type="entry name" value="PS_decarb_PSD_B_type2"/>
    <property type="match status" value="1"/>
</dbReference>
<dbReference type="Pfam" id="PF02666">
    <property type="entry name" value="PS_Dcarbxylase"/>
    <property type="match status" value="1"/>
</dbReference>
<evidence type="ECO:0000256" key="9">
    <source>
        <dbReference type="ARBA" id="ARBA00023264"/>
    </source>
</evidence>
<feature type="domain" description="C2" evidence="13">
    <location>
        <begin position="916"/>
        <end position="1038"/>
    </location>
</feature>
<dbReference type="PROSITE" id="PS50004">
    <property type="entry name" value="C2"/>
    <property type="match status" value="2"/>
</dbReference>
<feature type="active site" description="Charge relay system; for autoendoproteolytic cleavage activity" evidence="11">
    <location>
        <position position="1431"/>
    </location>
</feature>
<feature type="active site" description="Charge relay system; for autoendoproteolytic cleavage activity" evidence="11">
    <location>
        <position position="1574"/>
    </location>
</feature>
<feature type="modified residue" description="Pyruvic acid (Ser); by autocatalysis" evidence="11">
    <location>
        <position position="1574"/>
    </location>
</feature>
<dbReference type="Proteomes" id="UP000827284">
    <property type="component" value="Unassembled WGS sequence"/>
</dbReference>
<evidence type="ECO:0000259" key="13">
    <source>
        <dbReference type="PROSITE" id="PS50004"/>
    </source>
</evidence>
<feature type="site" description="Cleavage (non-hydrolytic); by autocatalysis" evidence="11">
    <location>
        <begin position="1573"/>
        <end position="1574"/>
    </location>
</feature>
<dbReference type="GO" id="GO:0010008">
    <property type="term" value="C:endosome membrane"/>
    <property type="evidence" value="ECO:0007669"/>
    <property type="project" value="UniProtKB-SubCell"/>
</dbReference>
<dbReference type="InterPro" id="IPR033177">
    <property type="entry name" value="PSD-B"/>
</dbReference>
<comment type="similarity">
    <text evidence="11">Belongs to the phosphatidylserine decarboxylase family. PSD-B subfamily. Eukaryotic type II sub-subfamily.</text>
</comment>
<dbReference type="EC" id="4.1.1.65" evidence="11"/>
<feature type="compositionally biased region" description="Acidic residues" evidence="12">
    <location>
        <begin position="1188"/>
        <end position="1200"/>
    </location>
</feature>
<dbReference type="InterPro" id="IPR033179">
    <property type="entry name" value="PSD_type2_pro"/>
</dbReference>
<evidence type="ECO:0000256" key="4">
    <source>
        <dbReference type="ARBA" id="ARBA00023098"/>
    </source>
</evidence>
<keyword evidence="2 11" id="KW-0444">Lipid biosynthesis</keyword>
<evidence type="ECO:0000256" key="6">
    <source>
        <dbReference type="ARBA" id="ARBA00023145"/>
    </source>
</evidence>
<evidence type="ECO:0000256" key="8">
    <source>
        <dbReference type="ARBA" id="ARBA00023239"/>
    </source>
</evidence>
<dbReference type="CDD" id="cd00030">
    <property type="entry name" value="C2"/>
    <property type="match status" value="1"/>
</dbReference>
<feature type="chain" id="PRO_5040552876" description="Phosphatidylserine decarboxylase 2 beta chain" evidence="11">
    <location>
        <begin position="1"/>
        <end position="1573"/>
    </location>
</feature>
<feature type="region of interest" description="Disordered" evidence="12">
    <location>
        <begin position="710"/>
        <end position="750"/>
    </location>
</feature>
<dbReference type="SUPFAM" id="SSF49562">
    <property type="entry name" value="C2 domain (Calcium/lipid-binding domain, CaLB)"/>
    <property type="match status" value="2"/>
</dbReference>
<dbReference type="InterPro" id="IPR000008">
    <property type="entry name" value="C2_dom"/>
</dbReference>
<dbReference type="GO" id="GO:0005795">
    <property type="term" value="C:Golgi stack"/>
    <property type="evidence" value="ECO:0007669"/>
    <property type="project" value="UniProtKB-UniRule"/>
</dbReference>
<keyword evidence="10 11" id="KW-0670">Pyruvate</keyword>
<comment type="pathway">
    <text evidence="1">Lipid metabolism.</text>
</comment>
<feature type="region of interest" description="Disordered" evidence="12">
    <location>
        <begin position="1154"/>
        <end position="1235"/>
    </location>
</feature>
<comment type="subcellular location">
    <subcellularLocation>
        <location evidence="11">Golgi apparatus membrane</location>
        <topology evidence="11">Peripheral membrane protein</topology>
        <orientation evidence="11">Cytoplasmic side</orientation>
    </subcellularLocation>
    <subcellularLocation>
        <location evidence="11">Endosome membrane</location>
        <topology evidence="11">Peripheral membrane protein</topology>
        <orientation evidence="11">Cytoplasmic side</orientation>
    </subcellularLocation>
</comment>
<feature type="chain" id="PRO_5040552877" description="Phosphatidylserine decarboxylase 2 alpha chain" evidence="11">
    <location>
        <begin position="1574"/>
        <end position="1615"/>
    </location>
</feature>
<comment type="domain">
    <text evidence="11">The C2 domains have an essential, but non-catalytic function. They may facilitate interactions with other proteins and are required for lipid transport function.</text>
</comment>
<evidence type="ECO:0000256" key="1">
    <source>
        <dbReference type="ARBA" id="ARBA00005189"/>
    </source>
</evidence>
<comment type="catalytic activity">
    <reaction evidence="11">
        <text>a 1,2-diacyl-sn-glycero-3-phospho-L-serine + H(+) = a 1,2-diacyl-sn-glycero-3-phosphoethanolamine + CO2</text>
        <dbReference type="Rhea" id="RHEA:20828"/>
        <dbReference type="ChEBI" id="CHEBI:15378"/>
        <dbReference type="ChEBI" id="CHEBI:16526"/>
        <dbReference type="ChEBI" id="CHEBI:57262"/>
        <dbReference type="ChEBI" id="CHEBI:64612"/>
        <dbReference type="EC" id="4.1.1.65"/>
    </reaction>
</comment>
<protein>
    <recommendedName>
        <fullName evidence="11">Phosphatidylserine decarboxylase proenzyme 2</fullName>
        <ecNumber evidence="11">4.1.1.65</ecNumber>
    </recommendedName>
    <component>
        <recommendedName>
            <fullName evidence="11">Phosphatidylserine decarboxylase 2 beta chain</fullName>
        </recommendedName>
    </component>
    <component>
        <recommendedName>
            <fullName evidence="11">Phosphatidylserine decarboxylase 2 alpha chain</fullName>
        </recommendedName>
    </component>
</protein>
<comment type="function">
    <text evidence="11">Catalyzes the formation of phosphatidylethanolamine (PtdEtn) from phosphatidylserine (PtdSer). Plays a central role in phospholipid metabolism and in the interorganelle trafficking of phosphatidylserine.</text>
</comment>
<dbReference type="GO" id="GO:0006646">
    <property type="term" value="P:phosphatidylethanolamine biosynthetic process"/>
    <property type="evidence" value="ECO:0007669"/>
    <property type="project" value="UniProtKB-UniRule"/>
</dbReference>
<keyword evidence="6 11" id="KW-0865">Zymogen</keyword>
<dbReference type="InterPro" id="IPR035892">
    <property type="entry name" value="C2_domain_sf"/>
</dbReference>
<reference evidence="14" key="1">
    <citation type="submission" date="2021-11" db="EMBL/GenBank/DDBJ databases">
        <authorList>
            <person name="Herlambang A."/>
            <person name="Guo Y."/>
            <person name="Takashima Y."/>
            <person name="Nishizawa T."/>
        </authorList>
    </citation>
    <scope>NUCLEOTIDE SEQUENCE</scope>
    <source>
        <strain evidence="14">E1425</strain>
    </source>
</reference>
<dbReference type="EMBL" id="BQFW01000011">
    <property type="protein sequence ID" value="GJJ76011.1"/>
    <property type="molecule type" value="Genomic_DNA"/>
</dbReference>
<proteinExistence type="inferred from homology"/>
<dbReference type="PANTHER" id="PTHR10067">
    <property type="entry name" value="PHOSPHATIDYLSERINE DECARBOXYLASE"/>
    <property type="match status" value="1"/>
</dbReference>
<dbReference type="GO" id="GO:0000139">
    <property type="term" value="C:Golgi membrane"/>
    <property type="evidence" value="ECO:0007669"/>
    <property type="project" value="UniProtKB-SubCell"/>
</dbReference>
<gene>
    <name evidence="11" type="primary">PSD2</name>
    <name evidence="14" type="ORF">EMPS_08369</name>
</gene>
<comment type="cofactor">
    <cofactor evidence="11">
        <name>pyruvate</name>
        <dbReference type="ChEBI" id="CHEBI:15361"/>
    </cofactor>
    <text evidence="11">Binds 1 pyruvoyl group covalently per subunit.</text>
</comment>
<dbReference type="Gene3D" id="2.60.40.150">
    <property type="entry name" value="C2 domain"/>
    <property type="match status" value="2"/>
</dbReference>
<comment type="PTM">
    <text evidence="11">Is synthesized initially as an inactive proenzyme. Formation of the active enzyme involves a self-maturation process in which the active site pyruvoyl group is generated from an internal serine residue via an autocatalytic post-translational modification. Two non-identical subunits are generated from the proenzyme in this reaction, and the pyruvate is formed at the N-terminus of the alpha chain, which is derived from the carboxyl end of the proenzyme. The autoendoproteolytic cleavage occurs by a canonical serine protease mechanism, in which the side chain hydroxyl group of the serine supplies its oxygen atom to form the C-terminus of the beta chain, while the remainder of the serine residue undergoes an oxidative deamination to produce ammonia and the pyruvoyl prosthetic group on the alpha chain. During this reaction, the Ser that is part of the protease active site of the proenzyme becomes the pyruvoyl prosthetic group, which constitutes an essential element of the active site of the mature decarboxylase.</text>
</comment>
<comment type="subunit">
    <text evidence="11">Heterodimer of a large membrane-associated beta subunit and a small pyruvoyl-containing alpha subunit.</text>
</comment>
<evidence type="ECO:0000256" key="10">
    <source>
        <dbReference type="ARBA" id="ARBA00023317"/>
    </source>
</evidence>
<evidence type="ECO:0000256" key="3">
    <source>
        <dbReference type="ARBA" id="ARBA00022793"/>
    </source>
</evidence>